<dbReference type="SUPFAM" id="SSF56601">
    <property type="entry name" value="beta-lactamase/transpeptidase-like"/>
    <property type="match status" value="1"/>
</dbReference>
<dbReference type="PROSITE" id="PS51257">
    <property type="entry name" value="PROKAR_LIPOPROTEIN"/>
    <property type="match status" value="1"/>
</dbReference>
<dbReference type="GO" id="GO:0016787">
    <property type="term" value="F:hydrolase activity"/>
    <property type="evidence" value="ECO:0007669"/>
    <property type="project" value="UniProtKB-KW"/>
</dbReference>
<gene>
    <name evidence="3" type="ORF">ACFPN5_07735</name>
</gene>
<name>A0ABW0L1W8_9BURK</name>
<organism evidence="3 4">
    <name type="scientific">Massilia niabensis</name>
    <dbReference type="NCBI Taxonomy" id="544910"/>
    <lineage>
        <taxon>Bacteria</taxon>
        <taxon>Pseudomonadati</taxon>
        <taxon>Pseudomonadota</taxon>
        <taxon>Betaproteobacteria</taxon>
        <taxon>Burkholderiales</taxon>
        <taxon>Oxalobacteraceae</taxon>
        <taxon>Telluria group</taxon>
        <taxon>Massilia</taxon>
    </lineage>
</organism>
<dbReference type="Pfam" id="PF00144">
    <property type="entry name" value="Beta-lactamase"/>
    <property type="match status" value="1"/>
</dbReference>
<dbReference type="RefSeq" id="WP_379781794.1">
    <property type="nucleotide sequence ID" value="NZ_JBHSMU010000008.1"/>
</dbReference>
<dbReference type="InterPro" id="IPR012338">
    <property type="entry name" value="Beta-lactam/transpept-like"/>
</dbReference>
<keyword evidence="1 3" id="KW-0378">Hydrolase</keyword>
<reference evidence="4" key="1">
    <citation type="journal article" date="2019" name="Int. J. Syst. Evol. Microbiol.">
        <title>The Global Catalogue of Microorganisms (GCM) 10K type strain sequencing project: providing services to taxonomists for standard genome sequencing and annotation.</title>
        <authorList>
            <consortium name="The Broad Institute Genomics Platform"/>
            <consortium name="The Broad Institute Genome Sequencing Center for Infectious Disease"/>
            <person name="Wu L."/>
            <person name="Ma J."/>
        </authorList>
    </citation>
    <scope>NUCLEOTIDE SEQUENCE [LARGE SCALE GENOMIC DNA]</scope>
    <source>
        <strain evidence="4">KACC 12649</strain>
    </source>
</reference>
<dbReference type="EMBL" id="JBHSMU010000008">
    <property type="protein sequence ID" value="MFC5459699.1"/>
    <property type="molecule type" value="Genomic_DNA"/>
</dbReference>
<keyword evidence="4" id="KW-1185">Reference proteome</keyword>
<dbReference type="Gene3D" id="3.40.710.10">
    <property type="entry name" value="DD-peptidase/beta-lactamase superfamily"/>
    <property type="match status" value="1"/>
</dbReference>
<protein>
    <submittedName>
        <fullName evidence="3">Serine hydrolase domain-containing protein</fullName>
        <ecNumber evidence="3">3.-.-.-</ecNumber>
    </submittedName>
</protein>
<dbReference type="InterPro" id="IPR001466">
    <property type="entry name" value="Beta-lactam-related"/>
</dbReference>
<feature type="domain" description="Beta-lactamase-related" evidence="2">
    <location>
        <begin position="58"/>
        <end position="403"/>
    </location>
</feature>
<sequence>MHRFSLRALRLLKDANTAAIAGAGLALLAAGCAGVPQPRSGDAGAYTELDSSQFARIDAAIGAAIAQQQMPGAVFHLERGGARYERAYGRFTHEPGAPGVTLDTVFDAASLSKVLATAPSILLLLEDGKLDLEGKLAAYFPECAGGGKDAITIRQLLTHTSGLGAGLPARTNGTGAAWSGDAAAFALACAQPLKHAPGSFFTYSDINYVLLGQLVRRVSGMPIDEFARQRIFLPLGMKHTGYLPLRRLPAQRIAPTQRAPAAGPIAPHGDLAGGATLQGVVHDPTVRRMGGVAGSAGVFSTVHDIARFARMLLGEGELDGTRVLSRASVRLLGTVQTPPGMAALRGLGMDIDSPFALRPRGALFPVGSYGHTGFTGCVLWIDPASRSFYVFLSNRVYPDDKGNVLPLYTELGTLAAQAARVAADPSKQPVASR</sequence>
<evidence type="ECO:0000259" key="2">
    <source>
        <dbReference type="Pfam" id="PF00144"/>
    </source>
</evidence>
<dbReference type="InterPro" id="IPR050789">
    <property type="entry name" value="Diverse_Enzym_Activities"/>
</dbReference>
<evidence type="ECO:0000256" key="1">
    <source>
        <dbReference type="ARBA" id="ARBA00022801"/>
    </source>
</evidence>
<dbReference type="PANTHER" id="PTHR43283">
    <property type="entry name" value="BETA-LACTAMASE-RELATED"/>
    <property type="match status" value="1"/>
</dbReference>
<proteinExistence type="predicted"/>
<comment type="caution">
    <text evidence="3">The sequence shown here is derived from an EMBL/GenBank/DDBJ whole genome shotgun (WGS) entry which is preliminary data.</text>
</comment>
<dbReference type="Proteomes" id="UP001596050">
    <property type="component" value="Unassembled WGS sequence"/>
</dbReference>
<dbReference type="EC" id="3.-.-.-" evidence="3"/>
<dbReference type="PANTHER" id="PTHR43283:SF11">
    <property type="entry name" value="BETA-LACTAMASE-RELATED DOMAIN-CONTAINING PROTEIN"/>
    <property type="match status" value="1"/>
</dbReference>
<accession>A0ABW0L1W8</accession>
<evidence type="ECO:0000313" key="4">
    <source>
        <dbReference type="Proteomes" id="UP001596050"/>
    </source>
</evidence>
<evidence type="ECO:0000313" key="3">
    <source>
        <dbReference type="EMBL" id="MFC5459699.1"/>
    </source>
</evidence>